<dbReference type="VEuPathDB" id="FungiDB:PSHT_02955"/>
<dbReference type="Proteomes" id="UP000239156">
    <property type="component" value="Unassembled WGS sequence"/>
</dbReference>
<organism evidence="2 3">
    <name type="scientific">Puccinia striiformis</name>
    <dbReference type="NCBI Taxonomy" id="27350"/>
    <lineage>
        <taxon>Eukaryota</taxon>
        <taxon>Fungi</taxon>
        <taxon>Dikarya</taxon>
        <taxon>Basidiomycota</taxon>
        <taxon>Pucciniomycotina</taxon>
        <taxon>Pucciniomycetes</taxon>
        <taxon>Pucciniales</taxon>
        <taxon>Pucciniaceae</taxon>
        <taxon>Puccinia</taxon>
    </lineage>
</organism>
<protein>
    <submittedName>
        <fullName evidence="2">Uncharacterized protein</fullName>
    </submittedName>
</protein>
<name>A0A2S4VR20_9BASI</name>
<evidence type="ECO:0000313" key="2">
    <source>
        <dbReference type="EMBL" id="POW11898.1"/>
    </source>
</evidence>
<dbReference type="EMBL" id="PKSL01000035">
    <property type="protein sequence ID" value="POW11898.1"/>
    <property type="molecule type" value="Genomic_DNA"/>
</dbReference>
<sequence length="80" mass="8842">MAITIRTSTVRTLATIVTQQAFPFRDSVSRTKVRFSGEPPPGRDAEDAVIPGHEGVPCGRRAVSLELPRPKLFRLRSRAL</sequence>
<accession>A0A2S4VR20</accession>
<evidence type="ECO:0000313" key="3">
    <source>
        <dbReference type="Proteomes" id="UP000239156"/>
    </source>
</evidence>
<dbReference type="VEuPathDB" id="FungiDB:PSTT_04975"/>
<evidence type="ECO:0000256" key="1">
    <source>
        <dbReference type="SAM" id="MobiDB-lite"/>
    </source>
</evidence>
<feature type="region of interest" description="Disordered" evidence="1">
    <location>
        <begin position="32"/>
        <end position="53"/>
    </location>
</feature>
<gene>
    <name evidence="2" type="ORF">PSTT_04975</name>
</gene>
<keyword evidence="3" id="KW-1185">Reference proteome</keyword>
<comment type="caution">
    <text evidence="2">The sequence shown here is derived from an EMBL/GenBank/DDBJ whole genome shotgun (WGS) entry which is preliminary data.</text>
</comment>
<dbReference type="AlphaFoldDB" id="A0A2S4VR20"/>
<reference evidence="2" key="1">
    <citation type="submission" date="2017-12" db="EMBL/GenBank/DDBJ databases">
        <title>Gene loss provides genomic basis for host adaptation in cereal stripe rust fungi.</title>
        <authorList>
            <person name="Xia C."/>
        </authorList>
    </citation>
    <scope>NUCLEOTIDE SEQUENCE [LARGE SCALE GENOMIC DNA]</scope>
    <source>
        <strain evidence="2">93-210</strain>
    </source>
</reference>
<proteinExistence type="predicted"/>